<keyword evidence="3" id="KW-1185">Reference proteome</keyword>
<protein>
    <submittedName>
        <fullName evidence="2">Uncharacterized protein</fullName>
    </submittedName>
</protein>
<sequence>MDTVIKEGGTRGEGMDKGSGYAVMEAARRGDGKIIEDMGKEDTQTEKEDTMKGSGRIMKQLGCIGTTIRRDTYSRYMMKIIGRNQQKKNIRK</sequence>
<dbReference type="Proteomes" id="UP000785679">
    <property type="component" value="Unassembled WGS sequence"/>
</dbReference>
<organism evidence="2 3">
    <name type="scientific">Halteria grandinella</name>
    <dbReference type="NCBI Taxonomy" id="5974"/>
    <lineage>
        <taxon>Eukaryota</taxon>
        <taxon>Sar</taxon>
        <taxon>Alveolata</taxon>
        <taxon>Ciliophora</taxon>
        <taxon>Intramacronucleata</taxon>
        <taxon>Spirotrichea</taxon>
        <taxon>Stichotrichia</taxon>
        <taxon>Sporadotrichida</taxon>
        <taxon>Halteriidae</taxon>
        <taxon>Halteria</taxon>
    </lineage>
</organism>
<dbReference type="EMBL" id="RRYP01006430">
    <property type="protein sequence ID" value="TNV81204.1"/>
    <property type="molecule type" value="Genomic_DNA"/>
</dbReference>
<accession>A0A8J8NW14</accession>
<evidence type="ECO:0000313" key="2">
    <source>
        <dbReference type="EMBL" id="TNV81204.1"/>
    </source>
</evidence>
<name>A0A8J8NW14_HALGN</name>
<reference evidence="2" key="1">
    <citation type="submission" date="2019-06" db="EMBL/GenBank/DDBJ databases">
        <authorList>
            <person name="Zheng W."/>
        </authorList>
    </citation>
    <scope>NUCLEOTIDE SEQUENCE</scope>
    <source>
        <strain evidence="2">QDHG01</strain>
    </source>
</reference>
<feature type="region of interest" description="Disordered" evidence="1">
    <location>
        <begin position="32"/>
        <end position="52"/>
    </location>
</feature>
<proteinExistence type="predicted"/>
<evidence type="ECO:0000256" key="1">
    <source>
        <dbReference type="SAM" id="MobiDB-lite"/>
    </source>
</evidence>
<feature type="compositionally biased region" description="Basic and acidic residues" evidence="1">
    <location>
        <begin position="32"/>
        <end position="51"/>
    </location>
</feature>
<comment type="caution">
    <text evidence="2">The sequence shown here is derived from an EMBL/GenBank/DDBJ whole genome shotgun (WGS) entry which is preliminary data.</text>
</comment>
<gene>
    <name evidence="2" type="ORF">FGO68_gene5206</name>
</gene>
<evidence type="ECO:0000313" key="3">
    <source>
        <dbReference type="Proteomes" id="UP000785679"/>
    </source>
</evidence>
<dbReference type="AlphaFoldDB" id="A0A8J8NW14"/>